<dbReference type="PRINTS" id="PR00080">
    <property type="entry name" value="SDRFAMILY"/>
</dbReference>
<evidence type="ECO:0000313" key="5">
    <source>
        <dbReference type="Proteomes" id="UP000724874"/>
    </source>
</evidence>
<protein>
    <submittedName>
        <fullName evidence="4">Short-chain dehydrogenase</fullName>
    </submittedName>
</protein>
<dbReference type="InterPro" id="IPR002347">
    <property type="entry name" value="SDR_fam"/>
</dbReference>
<evidence type="ECO:0000256" key="2">
    <source>
        <dbReference type="ARBA" id="ARBA00023002"/>
    </source>
</evidence>
<dbReference type="PANTHER" id="PTHR24320">
    <property type="entry name" value="RETINOL DEHYDROGENASE"/>
    <property type="match status" value="1"/>
</dbReference>
<evidence type="ECO:0000256" key="3">
    <source>
        <dbReference type="RuleBase" id="RU000363"/>
    </source>
</evidence>
<proteinExistence type="inferred from homology"/>
<dbReference type="PRINTS" id="PR00081">
    <property type="entry name" value="GDHRDH"/>
</dbReference>
<dbReference type="GO" id="GO:0016491">
    <property type="term" value="F:oxidoreductase activity"/>
    <property type="evidence" value="ECO:0007669"/>
    <property type="project" value="UniProtKB-KW"/>
</dbReference>
<dbReference type="EMBL" id="JADNYJ010000199">
    <property type="protein sequence ID" value="KAF8875263.1"/>
    <property type="molecule type" value="Genomic_DNA"/>
</dbReference>
<accession>A0A9P5TH18</accession>
<dbReference type="AlphaFoldDB" id="A0A9P5TH18"/>
<keyword evidence="5" id="KW-1185">Reference proteome</keyword>
<sequence length="329" mass="36238">MSTADELVVHYANYIKGKVIIITGVSPGSLGAYFVQVIAKGRPAWIILAAHDVKKAQQTEAAIAASNPDVKMRILPLDLESLQSVREAAAIINERSDIPVVDVLVNNAGKLSNEYGVTVDGFERQLATNHLGHFLFTNLIMDKILASSTWRIINISSDGHRLSLFHFEGYNFEVSDNEYDVLHAYGQTKTANILFSTSLAKRLGEKHGLLAFSLHPGVILTNAVDNLDLTTLPDRLHHPFFKGALDRVLGNIEGRADYSPDILSIEKGTATHVYAAFDPNLSAHNGAYLLDCRVADPLTDTIKPWATSPFEAEKLWRLSEKLVGQKFSY</sequence>
<dbReference type="PANTHER" id="PTHR24320:SF283">
    <property type="entry name" value="RETINOL DEHYDROGENASE 11"/>
    <property type="match status" value="1"/>
</dbReference>
<dbReference type="Gene3D" id="3.40.50.720">
    <property type="entry name" value="NAD(P)-binding Rossmann-like Domain"/>
    <property type="match status" value="1"/>
</dbReference>
<evidence type="ECO:0000313" key="4">
    <source>
        <dbReference type="EMBL" id="KAF8875263.1"/>
    </source>
</evidence>
<comment type="similarity">
    <text evidence="1 3">Belongs to the short-chain dehydrogenases/reductases (SDR) family.</text>
</comment>
<dbReference type="OrthoDB" id="191139at2759"/>
<comment type="caution">
    <text evidence="4">The sequence shown here is derived from an EMBL/GenBank/DDBJ whole genome shotgun (WGS) entry which is preliminary data.</text>
</comment>
<dbReference type="InterPro" id="IPR036291">
    <property type="entry name" value="NAD(P)-bd_dom_sf"/>
</dbReference>
<dbReference type="SUPFAM" id="SSF51735">
    <property type="entry name" value="NAD(P)-binding Rossmann-fold domains"/>
    <property type="match status" value="1"/>
</dbReference>
<keyword evidence="2" id="KW-0560">Oxidoreductase</keyword>
<organism evidence="4 5">
    <name type="scientific">Gymnopilus junonius</name>
    <name type="common">Spectacular rustgill mushroom</name>
    <name type="synonym">Gymnopilus spectabilis subsp. junonius</name>
    <dbReference type="NCBI Taxonomy" id="109634"/>
    <lineage>
        <taxon>Eukaryota</taxon>
        <taxon>Fungi</taxon>
        <taxon>Dikarya</taxon>
        <taxon>Basidiomycota</taxon>
        <taxon>Agaricomycotina</taxon>
        <taxon>Agaricomycetes</taxon>
        <taxon>Agaricomycetidae</taxon>
        <taxon>Agaricales</taxon>
        <taxon>Agaricineae</taxon>
        <taxon>Hymenogastraceae</taxon>
        <taxon>Gymnopilus</taxon>
    </lineage>
</organism>
<dbReference type="Pfam" id="PF00106">
    <property type="entry name" value="adh_short"/>
    <property type="match status" value="1"/>
</dbReference>
<reference evidence="4" key="1">
    <citation type="submission" date="2020-11" db="EMBL/GenBank/DDBJ databases">
        <authorList>
            <consortium name="DOE Joint Genome Institute"/>
            <person name="Ahrendt S."/>
            <person name="Riley R."/>
            <person name="Andreopoulos W."/>
            <person name="LaButti K."/>
            <person name="Pangilinan J."/>
            <person name="Ruiz-duenas F.J."/>
            <person name="Barrasa J.M."/>
            <person name="Sanchez-Garcia M."/>
            <person name="Camarero S."/>
            <person name="Miyauchi S."/>
            <person name="Serrano A."/>
            <person name="Linde D."/>
            <person name="Babiker R."/>
            <person name="Drula E."/>
            <person name="Ayuso-Fernandez I."/>
            <person name="Pacheco R."/>
            <person name="Padilla G."/>
            <person name="Ferreira P."/>
            <person name="Barriuso J."/>
            <person name="Kellner H."/>
            <person name="Castanera R."/>
            <person name="Alfaro M."/>
            <person name="Ramirez L."/>
            <person name="Pisabarro A.G."/>
            <person name="Kuo A."/>
            <person name="Tritt A."/>
            <person name="Lipzen A."/>
            <person name="He G."/>
            <person name="Yan M."/>
            <person name="Ng V."/>
            <person name="Cullen D."/>
            <person name="Martin F."/>
            <person name="Rosso M.-N."/>
            <person name="Henrissat B."/>
            <person name="Hibbett D."/>
            <person name="Martinez A.T."/>
            <person name="Grigoriev I.V."/>
        </authorList>
    </citation>
    <scope>NUCLEOTIDE SEQUENCE</scope>
    <source>
        <strain evidence="4">AH 44721</strain>
    </source>
</reference>
<name>A0A9P5TH18_GYMJU</name>
<gene>
    <name evidence="4" type="ORF">CPB84DRAFT_1689695</name>
</gene>
<dbReference type="Proteomes" id="UP000724874">
    <property type="component" value="Unassembled WGS sequence"/>
</dbReference>
<evidence type="ECO:0000256" key="1">
    <source>
        <dbReference type="ARBA" id="ARBA00006484"/>
    </source>
</evidence>